<keyword evidence="5 6" id="KW-0472">Membrane</keyword>
<keyword evidence="2" id="KW-1003">Cell membrane</keyword>
<keyword evidence="4 6" id="KW-1133">Transmembrane helix</keyword>
<evidence type="ECO:0000256" key="1">
    <source>
        <dbReference type="ARBA" id="ARBA00004651"/>
    </source>
</evidence>
<evidence type="ECO:0000256" key="4">
    <source>
        <dbReference type="ARBA" id="ARBA00022989"/>
    </source>
</evidence>
<dbReference type="Pfam" id="PF01810">
    <property type="entry name" value="LysE"/>
    <property type="match status" value="1"/>
</dbReference>
<dbReference type="PANTHER" id="PTHR30086">
    <property type="entry name" value="ARGININE EXPORTER PROTEIN ARGO"/>
    <property type="match status" value="1"/>
</dbReference>
<keyword evidence="3 6" id="KW-0812">Transmembrane</keyword>
<name>A0AB74AC76_PSESX</name>
<dbReference type="AlphaFoldDB" id="A0AB74AC76"/>
<evidence type="ECO:0000256" key="2">
    <source>
        <dbReference type="ARBA" id="ARBA00022475"/>
    </source>
</evidence>
<feature type="transmembrane region" description="Helical" evidence="6">
    <location>
        <begin position="246"/>
        <end position="264"/>
    </location>
</feature>
<evidence type="ECO:0000256" key="5">
    <source>
        <dbReference type="ARBA" id="ARBA00023136"/>
    </source>
</evidence>
<protein>
    <submittedName>
        <fullName evidence="7">Homoserine/lysine/threonine efflux protein, LysE/YggA family</fullName>
    </submittedName>
</protein>
<dbReference type="InterPro" id="IPR001123">
    <property type="entry name" value="LeuE-type"/>
</dbReference>
<proteinExistence type="predicted"/>
<reference evidence="7 8" key="1">
    <citation type="submission" date="2018-08" db="EMBL/GenBank/DDBJ databases">
        <title>Recombination of ecologically and evolutionarily significant loci maintains genetic cohesion in the Pseudomonas syringae species complex.</title>
        <authorList>
            <person name="Dillon M."/>
            <person name="Thakur S."/>
            <person name="Almeida R.N.D."/>
            <person name="Weir B.S."/>
            <person name="Guttman D.S."/>
        </authorList>
    </citation>
    <scope>NUCLEOTIDE SEQUENCE [LARGE SCALE GENOMIC DNA]</scope>
    <source>
        <strain evidence="7 8">ICMP 3946</strain>
    </source>
</reference>
<sequence length="265" mass="28605">MGHKYRYSSCCRKFIPVLAAQPVRTDNSFRVETRNIFRQGFACWIRQALQSASSLKECNMLDLTQVLTYSAALGIAAAIPGPGMAALVARSVSGGAVSGFCLLSGLILGDLTYLSFAVFGLAMIAEHFNALFQVVRWGAAIYLCYLAWQFWFADHQAIEIGKSAKKKELLSAAASGLTITLGNPKTIAFYLALLPLVINLETVSLQTWGLVLVPLTVLVLLAVGAVFIFAALRIRHLLSSESAQRKLFRGAAAIMVAAAASMLVR</sequence>
<gene>
    <name evidence="7" type="ORF">ALQ98_05197</name>
</gene>
<evidence type="ECO:0000313" key="7">
    <source>
        <dbReference type="EMBL" id="RML28560.1"/>
    </source>
</evidence>
<comment type="caution">
    <text evidence="7">The sequence shown here is derived from an EMBL/GenBank/DDBJ whole genome shotgun (WGS) entry which is preliminary data.</text>
</comment>
<evidence type="ECO:0000313" key="8">
    <source>
        <dbReference type="Proteomes" id="UP000267978"/>
    </source>
</evidence>
<accession>A0AB74AC76</accession>
<dbReference type="GO" id="GO:0005886">
    <property type="term" value="C:plasma membrane"/>
    <property type="evidence" value="ECO:0007669"/>
    <property type="project" value="UniProtKB-SubCell"/>
</dbReference>
<comment type="subcellular location">
    <subcellularLocation>
        <location evidence="1">Cell membrane</location>
        <topology evidence="1">Multi-pass membrane protein</topology>
    </subcellularLocation>
</comment>
<evidence type="ECO:0000256" key="3">
    <source>
        <dbReference type="ARBA" id="ARBA00022692"/>
    </source>
</evidence>
<evidence type="ECO:0000256" key="6">
    <source>
        <dbReference type="SAM" id="Phobius"/>
    </source>
</evidence>
<feature type="transmembrane region" description="Helical" evidence="6">
    <location>
        <begin position="210"/>
        <end position="234"/>
    </location>
</feature>
<feature type="transmembrane region" description="Helical" evidence="6">
    <location>
        <begin position="169"/>
        <end position="198"/>
    </location>
</feature>
<dbReference type="EMBL" id="RBNO01000020">
    <property type="protein sequence ID" value="RML28560.1"/>
    <property type="molecule type" value="Genomic_DNA"/>
</dbReference>
<dbReference type="GO" id="GO:0015171">
    <property type="term" value="F:amino acid transmembrane transporter activity"/>
    <property type="evidence" value="ECO:0007669"/>
    <property type="project" value="TreeGrafter"/>
</dbReference>
<dbReference type="Proteomes" id="UP000267978">
    <property type="component" value="Unassembled WGS sequence"/>
</dbReference>
<feature type="transmembrane region" description="Helical" evidence="6">
    <location>
        <begin position="130"/>
        <end position="148"/>
    </location>
</feature>
<organism evidence="7 8">
    <name type="scientific">Pseudomonas syringae pv. lapsa</name>
    <dbReference type="NCBI Taxonomy" id="199201"/>
    <lineage>
        <taxon>Bacteria</taxon>
        <taxon>Pseudomonadati</taxon>
        <taxon>Pseudomonadota</taxon>
        <taxon>Gammaproteobacteria</taxon>
        <taxon>Pseudomonadales</taxon>
        <taxon>Pseudomonadaceae</taxon>
        <taxon>Pseudomonas</taxon>
        <taxon>Pseudomonas syringae</taxon>
    </lineage>
</organism>
<feature type="transmembrane region" description="Helical" evidence="6">
    <location>
        <begin position="66"/>
        <end position="88"/>
    </location>
</feature>
<feature type="transmembrane region" description="Helical" evidence="6">
    <location>
        <begin position="100"/>
        <end position="124"/>
    </location>
</feature>
<dbReference type="PANTHER" id="PTHR30086:SF20">
    <property type="entry name" value="ARGININE EXPORTER PROTEIN ARGO-RELATED"/>
    <property type="match status" value="1"/>
</dbReference>